<gene>
    <name evidence="1" type="ORF">FRX31_020370</name>
</gene>
<dbReference type="PANTHER" id="PTHR19878">
    <property type="entry name" value="AUTOPHAGY PROTEIN 16-LIKE"/>
    <property type="match status" value="1"/>
</dbReference>
<dbReference type="GO" id="GO:0000045">
    <property type="term" value="P:autophagosome assembly"/>
    <property type="evidence" value="ECO:0007669"/>
    <property type="project" value="InterPro"/>
</dbReference>
<dbReference type="InterPro" id="IPR045160">
    <property type="entry name" value="ATG16"/>
</dbReference>
<accession>A0A7J6VYV3</accession>
<proteinExistence type="predicted"/>
<name>A0A7J6VYV3_THATH</name>
<sequence>MHYSGFIKPFWQDQSRGAAINAQATICAQYKIGVSLLKEIGRLQMVSGPSAISVKDEMARLSWHLGSLRHLAKHRISCIRTTIKGKWRCRAMLMPNRFLNSFTPKHLQEPLNSLPRQPSHSAQQACELLSIRGRGIVVAYETIAANNDGTTYKVIIDEVEDWTV</sequence>
<dbReference type="PANTHER" id="PTHR19878:SF17">
    <property type="entry name" value="TRANSDUCIN_WD40 REPEAT-LIKE SUPERFAMILY PROTEIN"/>
    <property type="match status" value="1"/>
</dbReference>
<dbReference type="Proteomes" id="UP000554482">
    <property type="component" value="Unassembled WGS sequence"/>
</dbReference>
<comment type="caution">
    <text evidence="1">The sequence shown here is derived from an EMBL/GenBank/DDBJ whole genome shotgun (WGS) entry which is preliminary data.</text>
</comment>
<organism evidence="1 2">
    <name type="scientific">Thalictrum thalictroides</name>
    <name type="common">Rue-anemone</name>
    <name type="synonym">Anemone thalictroides</name>
    <dbReference type="NCBI Taxonomy" id="46969"/>
    <lineage>
        <taxon>Eukaryota</taxon>
        <taxon>Viridiplantae</taxon>
        <taxon>Streptophyta</taxon>
        <taxon>Embryophyta</taxon>
        <taxon>Tracheophyta</taxon>
        <taxon>Spermatophyta</taxon>
        <taxon>Magnoliopsida</taxon>
        <taxon>Ranunculales</taxon>
        <taxon>Ranunculaceae</taxon>
        <taxon>Thalictroideae</taxon>
        <taxon>Thalictrum</taxon>
    </lineage>
</organism>
<reference evidence="1 2" key="1">
    <citation type="submission" date="2020-06" db="EMBL/GenBank/DDBJ databases">
        <title>Transcriptomic and genomic resources for Thalictrum thalictroides and T. hernandezii: Facilitating candidate gene discovery in an emerging model plant lineage.</title>
        <authorList>
            <person name="Arias T."/>
            <person name="Riano-Pachon D.M."/>
            <person name="Di Stilio V.S."/>
        </authorList>
    </citation>
    <scope>NUCLEOTIDE SEQUENCE [LARGE SCALE GENOMIC DNA]</scope>
    <source>
        <strain evidence="2">cv. WT478/WT964</strain>
        <tissue evidence="1">Leaves</tissue>
    </source>
</reference>
<evidence type="ECO:0000313" key="1">
    <source>
        <dbReference type="EMBL" id="KAF5190043.1"/>
    </source>
</evidence>
<keyword evidence="2" id="KW-1185">Reference proteome</keyword>
<dbReference type="AlphaFoldDB" id="A0A7J6VYV3"/>
<evidence type="ECO:0000313" key="2">
    <source>
        <dbReference type="Proteomes" id="UP000554482"/>
    </source>
</evidence>
<protein>
    <submittedName>
        <fullName evidence="1">Transducin/WD40 repeat-like superfamily protein</fullName>
    </submittedName>
</protein>
<dbReference type="EMBL" id="JABWDY010024678">
    <property type="protein sequence ID" value="KAF5190043.1"/>
    <property type="molecule type" value="Genomic_DNA"/>
</dbReference>
<dbReference type="OrthoDB" id="3295at2759"/>